<proteinExistence type="predicted"/>
<reference evidence="1 2" key="1">
    <citation type="journal article" date="2019" name="Nat. Plants">
        <title>Genome sequencing of Musa balbisiana reveals subgenome evolution and function divergence in polyploid bananas.</title>
        <authorList>
            <person name="Yao X."/>
        </authorList>
    </citation>
    <scope>NUCLEOTIDE SEQUENCE [LARGE SCALE GENOMIC DNA]</scope>
    <source>
        <strain evidence="2">cv. DH-PKW</strain>
        <tissue evidence="1">Leaves</tissue>
    </source>
</reference>
<evidence type="ECO:0000313" key="1">
    <source>
        <dbReference type="EMBL" id="THU66581.1"/>
    </source>
</evidence>
<gene>
    <name evidence="1" type="ORF">C4D60_Mb05t15650</name>
</gene>
<keyword evidence="2" id="KW-1185">Reference proteome</keyword>
<accession>A0A4S8JWE4</accession>
<protein>
    <submittedName>
        <fullName evidence="1">Uncharacterized protein</fullName>
    </submittedName>
</protein>
<dbReference type="Proteomes" id="UP000317650">
    <property type="component" value="Chromosome 5"/>
</dbReference>
<dbReference type="EMBL" id="PYDT01000003">
    <property type="protein sequence ID" value="THU66581.1"/>
    <property type="molecule type" value="Genomic_DNA"/>
</dbReference>
<organism evidence="1 2">
    <name type="scientific">Musa balbisiana</name>
    <name type="common">Banana</name>
    <dbReference type="NCBI Taxonomy" id="52838"/>
    <lineage>
        <taxon>Eukaryota</taxon>
        <taxon>Viridiplantae</taxon>
        <taxon>Streptophyta</taxon>
        <taxon>Embryophyta</taxon>
        <taxon>Tracheophyta</taxon>
        <taxon>Spermatophyta</taxon>
        <taxon>Magnoliopsida</taxon>
        <taxon>Liliopsida</taxon>
        <taxon>Zingiberales</taxon>
        <taxon>Musaceae</taxon>
        <taxon>Musa</taxon>
    </lineage>
</organism>
<comment type="caution">
    <text evidence="1">The sequence shown here is derived from an EMBL/GenBank/DDBJ whole genome shotgun (WGS) entry which is preliminary data.</text>
</comment>
<dbReference type="AlphaFoldDB" id="A0A4S8JWE4"/>
<sequence>MCLSSRWRRQRFPVILFPGSTPISFQEANPTPPLRLLSKGCGRLENSKLSEERRGAVLAPLVLASVVDQF</sequence>
<name>A0A4S8JWE4_MUSBA</name>
<evidence type="ECO:0000313" key="2">
    <source>
        <dbReference type="Proteomes" id="UP000317650"/>
    </source>
</evidence>